<dbReference type="Proteomes" id="UP000814140">
    <property type="component" value="Unassembled WGS sequence"/>
</dbReference>
<sequence>MKPDPLSAARRRYRGSSEVLPLLAHHNVVGEGVHLYGEPLCAVDLEPYGCSVGSERMDASRAKFHISRAVDIHRHAVLYSAYMVPRPGIPNERRSEVDKVCSVEVFEKKILGGDGTVSKLSEAAILASIPKHRGVIGLHAVLETSLVLVLITDRIPTATLSLFLHQGGDHFKPAASSASSAPTFNTIDPHFDSGIPVAQDVEFPLVRTRLIASMFRQMCLAVALCHEMSVYHRNIRPSNFVVFDERRKNNVDGVERGGVIVKLTGFAQATTVPDLALDHERPRPSLDGDELSRFTATCAPRTADVWSLGVALVNMLYHCHPWSPDDEGLSFSENLRTPTSLIYKLLRFPHMTTPLATFLSRHVFCVFDNPKDQISARELAMWARDFPSLIGEGDLSTATGIPSPSTVTRFYPDHALSPLDHPDETESLHALSPLDHPDETESPPKWSTWEALLFIPEELEANMQVIAIDEDWLLVMLPAEEYSSPKKLSPGTQTRRPHRPAPRRYYPQFSRKIVSSNIGAETVEDGRAGASTPASVSRTVFSVAKSVLSQDSSKSRKHFHHMRPGQPMLR</sequence>
<proteinExistence type="predicted"/>
<accession>A0ACB8T0G9</accession>
<name>A0ACB8T0G9_9AGAM</name>
<protein>
    <submittedName>
        <fullName evidence="1">Kinase-like protein</fullName>
    </submittedName>
</protein>
<organism evidence="1 2">
    <name type="scientific">Artomyces pyxidatus</name>
    <dbReference type="NCBI Taxonomy" id="48021"/>
    <lineage>
        <taxon>Eukaryota</taxon>
        <taxon>Fungi</taxon>
        <taxon>Dikarya</taxon>
        <taxon>Basidiomycota</taxon>
        <taxon>Agaricomycotina</taxon>
        <taxon>Agaricomycetes</taxon>
        <taxon>Russulales</taxon>
        <taxon>Auriscalpiaceae</taxon>
        <taxon>Artomyces</taxon>
    </lineage>
</organism>
<evidence type="ECO:0000313" key="1">
    <source>
        <dbReference type="EMBL" id="KAI0062159.1"/>
    </source>
</evidence>
<dbReference type="EMBL" id="MU277209">
    <property type="protein sequence ID" value="KAI0062159.1"/>
    <property type="molecule type" value="Genomic_DNA"/>
</dbReference>
<comment type="caution">
    <text evidence="1">The sequence shown here is derived from an EMBL/GenBank/DDBJ whole genome shotgun (WGS) entry which is preliminary data.</text>
</comment>
<reference evidence="1" key="1">
    <citation type="submission" date="2021-03" db="EMBL/GenBank/DDBJ databases">
        <authorList>
            <consortium name="DOE Joint Genome Institute"/>
            <person name="Ahrendt S."/>
            <person name="Looney B.P."/>
            <person name="Miyauchi S."/>
            <person name="Morin E."/>
            <person name="Drula E."/>
            <person name="Courty P.E."/>
            <person name="Chicoki N."/>
            <person name="Fauchery L."/>
            <person name="Kohler A."/>
            <person name="Kuo A."/>
            <person name="Labutti K."/>
            <person name="Pangilinan J."/>
            <person name="Lipzen A."/>
            <person name="Riley R."/>
            <person name="Andreopoulos W."/>
            <person name="He G."/>
            <person name="Johnson J."/>
            <person name="Barry K.W."/>
            <person name="Grigoriev I.V."/>
            <person name="Nagy L."/>
            <person name="Hibbett D."/>
            <person name="Henrissat B."/>
            <person name="Matheny P.B."/>
            <person name="Labbe J."/>
            <person name="Martin F."/>
        </authorList>
    </citation>
    <scope>NUCLEOTIDE SEQUENCE</scope>
    <source>
        <strain evidence="1">HHB10654</strain>
    </source>
</reference>
<evidence type="ECO:0000313" key="2">
    <source>
        <dbReference type="Proteomes" id="UP000814140"/>
    </source>
</evidence>
<keyword evidence="2" id="KW-1185">Reference proteome</keyword>
<reference evidence="1" key="2">
    <citation type="journal article" date="2022" name="New Phytol.">
        <title>Evolutionary transition to the ectomycorrhizal habit in the genomes of a hyperdiverse lineage of mushroom-forming fungi.</title>
        <authorList>
            <person name="Looney B."/>
            <person name="Miyauchi S."/>
            <person name="Morin E."/>
            <person name="Drula E."/>
            <person name="Courty P.E."/>
            <person name="Kohler A."/>
            <person name="Kuo A."/>
            <person name="LaButti K."/>
            <person name="Pangilinan J."/>
            <person name="Lipzen A."/>
            <person name="Riley R."/>
            <person name="Andreopoulos W."/>
            <person name="He G."/>
            <person name="Johnson J."/>
            <person name="Nolan M."/>
            <person name="Tritt A."/>
            <person name="Barry K.W."/>
            <person name="Grigoriev I.V."/>
            <person name="Nagy L.G."/>
            <person name="Hibbett D."/>
            <person name="Henrissat B."/>
            <person name="Matheny P.B."/>
            <person name="Labbe J."/>
            <person name="Martin F.M."/>
        </authorList>
    </citation>
    <scope>NUCLEOTIDE SEQUENCE</scope>
    <source>
        <strain evidence="1">HHB10654</strain>
    </source>
</reference>
<gene>
    <name evidence="1" type="ORF">BV25DRAFT_1886015</name>
</gene>